<reference evidence="2" key="1">
    <citation type="submission" date="2023-04" db="EMBL/GenBank/DDBJ databases">
        <title>Black Yeasts Isolated from many extreme environments.</title>
        <authorList>
            <person name="Coleine C."/>
            <person name="Stajich J.E."/>
            <person name="Selbmann L."/>
        </authorList>
    </citation>
    <scope>NUCLEOTIDE SEQUENCE</scope>
    <source>
        <strain evidence="2">CCFEE 5312</strain>
    </source>
</reference>
<dbReference type="Gene3D" id="3.40.50.150">
    <property type="entry name" value="Vaccinia Virus protein VP39"/>
    <property type="match status" value="1"/>
</dbReference>
<dbReference type="AlphaFoldDB" id="A0AAJ0DA54"/>
<evidence type="ECO:0000256" key="1">
    <source>
        <dbReference type="SAM" id="SignalP"/>
    </source>
</evidence>
<dbReference type="CDD" id="cd02440">
    <property type="entry name" value="AdoMet_MTases"/>
    <property type="match status" value="1"/>
</dbReference>
<keyword evidence="1" id="KW-0732">Signal</keyword>
<name>A0AAJ0DA54_9PEZI</name>
<dbReference type="Proteomes" id="UP001271007">
    <property type="component" value="Unassembled WGS sequence"/>
</dbReference>
<dbReference type="InterPro" id="IPR029063">
    <property type="entry name" value="SAM-dependent_MTases_sf"/>
</dbReference>
<feature type="signal peptide" evidence="1">
    <location>
        <begin position="1"/>
        <end position="17"/>
    </location>
</feature>
<dbReference type="PANTHER" id="PTHR43591:SF10">
    <property type="entry name" value="ABC TRANSMEMBRANE TYPE-1 DOMAIN-CONTAINING PROTEIN-RELATED"/>
    <property type="match status" value="1"/>
</dbReference>
<accession>A0AAJ0DA54</accession>
<protein>
    <recommendedName>
        <fullName evidence="4">Methyltransferase</fullName>
    </recommendedName>
</protein>
<evidence type="ECO:0000313" key="3">
    <source>
        <dbReference type="Proteomes" id="UP001271007"/>
    </source>
</evidence>
<sequence length="290" mass="32914">MSSTLLILLVTTDLSPTQPPWVPPNCFFSIDDVELAWTFPDSHFDFVHIRCLMGSIKDWPALYRQAYDHISPGGWIQHLDMDLSFISDDGTVGDDHLMAQWSKALFDAGEVTGKTFNVPNRMSRLIQDAGFEDMQQVWYKIPVRGWTKDKLRKEVGKWNYHYCLQGCEGWALLLLNKVLQWRMEEIQDFIAKFKDALGDKKNHAYYNILANAAQSPPLAGSFNCFTVFANNMFDNGIGDGPFVKATSTNSRAVGVVLDTTQMRADIIARYDKPKSLLDNLEASRTKKVNC</sequence>
<proteinExistence type="predicted"/>
<keyword evidence="3" id="KW-1185">Reference proteome</keyword>
<dbReference type="EMBL" id="JAWDJX010000115">
    <property type="protein sequence ID" value="KAK3046097.1"/>
    <property type="molecule type" value="Genomic_DNA"/>
</dbReference>
<dbReference type="SUPFAM" id="SSF53335">
    <property type="entry name" value="S-adenosyl-L-methionine-dependent methyltransferases"/>
    <property type="match status" value="1"/>
</dbReference>
<dbReference type="GO" id="GO:0008168">
    <property type="term" value="F:methyltransferase activity"/>
    <property type="evidence" value="ECO:0007669"/>
    <property type="project" value="TreeGrafter"/>
</dbReference>
<dbReference type="Pfam" id="PF13489">
    <property type="entry name" value="Methyltransf_23"/>
    <property type="match status" value="1"/>
</dbReference>
<comment type="caution">
    <text evidence="2">The sequence shown here is derived from an EMBL/GenBank/DDBJ whole genome shotgun (WGS) entry which is preliminary data.</text>
</comment>
<gene>
    <name evidence="2" type="ORF">LTR09_012390</name>
</gene>
<evidence type="ECO:0000313" key="2">
    <source>
        <dbReference type="EMBL" id="KAK3046097.1"/>
    </source>
</evidence>
<evidence type="ECO:0008006" key="4">
    <source>
        <dbReference type="Google" id="ProtNLM"/>
    </source>
</evidence>
<dbReference type="PANTHER" id="PTHR43591">
    <property type="entry name" value="METHYLTRANSFERASE"/>
    <property type="match status" value="1"/>
</dbReference>
<feature type="chain" id="PRO_5042618014" description="Methyltransferase" evidence="1">
    <location>
        <begin position="18"/>
        <end position="290"/>
    </location>
</feature>
<organism evidence="2 3">
    <name type="scientific">Extremus antarcticus</name>
    <dbReference type="NCBI Taxonomy" id="702011"/>
    <lineage>
        <taxon>Eukaryota</taxon>
        <taxon>Fungi</taxon>
        <taxon>Dikarya</taxon>
        <taxon>Ascomycota</taxon>
        <taxon>Pezizomycotina</taxon>
        <taxon>Dothideomycetes</taxon>
        <taxon>Dothideomycetidae</taxon>
        <taxon>Mycosphaerellales</taxon>
        <taxon>Extremaceae</taxon>
        <taxon>Extremus</taxon>
    </lineage>
</organism>